<dbReference type="Pfam" id="PF00501">
    <property type="entry name" value="AMP-binding"/>
    <property type="match status" value="1"/>
</dbReference>
<dbReference type="GO" id="GO:0070013">
    <property type="term" value="C:intracellular organelle lumen"/>
    <property type="evidence" value="ECO:0007669"/>
    <property type="project" value="UniProtKB-ARBA"/>
</dbReference>
<dbReference type="GO" id="GO:0003987">
    <property type="term" value="F:acetate-CoA ligase activity"/>
    <property type="evidence" value="ECO:0007669"/>
    <property type="project" value="UniProtKB-EC"/>
</dbReference>
<dbReference type="CDD" id="cd05967">
    <property type="entry name" value="PrpE"/>
    <property type="match status" value="1"/>
</dbReference>
<dbReference type="Pfam" id="PF16177">
    <property type="entry name" value="ACAS_N"/>
    <property type="match status" value="1"/>
</dbReference>
<dbReference type="Proteomes" id="UP000225972">
    <property type="component" value="Unassembled WGS sequence"/>
</dbReference>
<proteinExistence type="inferred from homology"/>
<name>A0A238JA47_9RHOB</name>
<comment type="similarity">
    <text evidence="1">Belongs to the ATP-dependent AMP-binding enzyme family.</text>
</comment>
<dbReference type="PANTHER" id="PTHR43347">
    <property type="entry name" value="ACYL-COA SYNTHETASE"/>
    <property type="match status" value="1"/>
</dbReference>
<evidence type="ECO:0000259" key="3">
    <source>
        <dbReference type="Pfam" id="PF13193"/>
    </source>
</evidence>
<dbReference type="EMBL" id="FXXP01000001">
    <property type="protein sequence ID" value="SMX27469.1"/>
    <property type="molecule type" value="Genomic_DNA"/>
</dbReference>
<dbReference type="Gene3D" id="3.30.300.30">
    <property type="match status" value="1"/>
</dbReference>
<accession>A0A238JA47</accession>
<evidence type="ECO:0000313" key="6">
    <source>
        <dbReference type="Proteomes" id="UP000225972"/>
    </source>
</evidence>
<keyword evidence="6" id="KW-1185">Reference proteome</keyword>
<sequence length="630" mass="69316">MGYQDVYDSWKSDPEGFWMQAAEAIDWEKKPSKALSDLGDNMYEWFADGMTNTCWNAVDRHVENGRGEQTAIIYDSPITHTKREITFVELRNRVATLAGALRAKGVEKGDRVIIYMPMIPEALEAMLACARLGAVHSVVFGGFAANELAVRIDDAKPKAIIAASCGLEPGRVVHYKPLLDGAIDLADHKPDFCVIFQREQEVAELKEGRDFNWHGFQYGVEPADCVPVEGNHPAYILYTSGTTGAPKGVIRHTGGQLVALNWTMKNIYNVDPGDVFWAASDVGWVVGHSYICYGPLIHGNTTIVFEGKPVGTPDPGTFWRVIEEHKVKTFFTAPTAFRAVKREDPTGEYVKKYDLSCLEQVFLAGERADPDTIVWAQDQLQKPIIDHWWQTELGFPGVCNPVGIELLPVKLGSPSVPLPGYEMKIVDDAGNELPRGELGAIVTPLPLPPGTFPNLWNAEDRYKKSYLTNFPGYYETGDAGMIDEDGYLYIMARTDDVINVAGHRLSTGGMEEVLADHPDVAECAVIGVSDSLKGQMPLGFLCLNAGTEKPHDEIVKEVIKLVREKIGPVAAFKLCCVVDRLPKTRSGKILRGTMVSIADGKEYKMPATIDDPAILDEIKLALQGLGYAKG</sequence>
<gene>
    <name evidence="5" type="primary">acsA_1</name>
    <name evidence="5" type="ORF">TRP8649_01574</name>
</gene>
<dbReference type="AlphaFoldDB" id="A0A238JA47"/>
<dbReference type="PROSITE" id="PS00455">
    <property type="entry name" value="AMP_BINDING"/>
    <property type="match status" value="1"/>
</dbReference>
<dbReference type="InterPro" id="IPR042099">
    <property type="entry name" value="ANL_N_sf"/>
</dbReference>
<dbReference type="RefSeq" id="WP_099243667.1">
    <property type="nucleotide sequence ID" value="NZ_FXXP01000001.1"/>
</dbReference>
<dbReference type="Gene3D" id="3.40.50.12780">
    <property type="entry name" value="N-terminal domain of ligase-like"/>
    <property type="match status" value="1"/>
</dbReference>
<dbReference type="InterPro" id="IPR025110">
    <property type="entry name" value="AMP-bd_C"/>
</dbReference>
<dbReference type="InterPro" id="IPR032387">
    <property type="entry name" value="ACAS_N"/>
</dbReference>
<dbReference type="FunFam" id="3.40.50.12780:FF:000011">
    <property type="entry name" value="Acetyl-coenzyme A synthetase 2-like, mitochondrial"/>
    <property type="match status" value="1"/>
</dbReference>
<keyword evidence="5" id="KW-0436">Ligase</keyword>
<dbReference type="InterPro" id="IPR045851">
    <property type="entry name" value="AMP-bd_C_sf"/>
</dbReference>
<dbReference type="InterPro" id="IPR020845">
    <property type="entry name" value="AMP-binding_CS"/>
</dbReference>
<dbReference type="OrthoDB" id="9803968at2"/>
<evidence type="ECO:0000259" key="2">
    <source>
        <dbReference type="Pfam" id="PF00501"/>
    </source>
</evidence>
<feature type="domain" description="Acetyl-coenzyme A synthetase N-terminal" evidence="4">
    <location>
        <begin position="3"/>
        <end position="57"/>
    </location>
</feature>
<protein>
    <submittedName>
        <fullName evidence="5">Acetyl-coenzyme A synthetase</fullName>
        <ecNumber evidence="5">6.2.1.1</ecNumber>
    </submittedName>
</protein>
<dbReference type="InterPro" id="IPR000873">
    <property type="entry name" value="AMP-dep_synth/lig_dom"/>
</dbReference>
<dbReference type="Pfam" id="PF13193">
    <property type="entry name" value="AMP-binding_C"/>
    <property type="match status" value="1"/>
</dbReference>
<evidence type="ECO:0000259" key="4">
    <source>
        <dbReference type="Pfam" id="PF16177"/>
    </source>
</evidence>
<feature type="domain" description="AMP-dependent synthetase/ligase" evidence="2">
    <location>
        <begin position="64"/>
        <end position="442"/>
    </location>
</feature>
<evidence type="ECO:0000313" key="5">
    <source>
        <dbReference type="EMBL" id="SMX27469.1"/>
    </source>
</evidence>
<dbReference type="PANTHER" id="PTHR43347:SF3">
    <property type="entry name" value="ACYL-COA SYNTHETASE SHORT-CHAIN FAMILY MEMBER 3, MITOCHONDRIAL"/>
    <property type="match status" value="1"/>
</dbReference>
<feature type="domain" description="AMP-binding enzyme C-terminal" evidence="3">
    <location>
        <begin position="510"/>
        <end position="588"/>
    </location>
</feature>
<dbReference type="FunFam" id="3.30.300.30:FF:000017">
    <property type="entry name" value="Acyl-CoA synthetase short-chain family member 3"/>
    <property type="match status" value="1"/>
</dbReference>
<evidence type="ECO:0000256" key="1">
    <source>
        <dbReference type="ARBA" id="ARBA00006432"/>
    </source>
</evidence>
<reference evidence="6" key="1">
    <citation type="submission" date="2017-05" db="EMBL/GenBank/DDBJ databases">
        <authorList>
            <person name="Rodrigo-Torres L."/>
            <person name="Arahal R. D."/>
            <person name="Lucena T."/>
        </authorList>
    </citation>
    <scope>NUCLEOTIDE SEQUENCE [LARGE SCALE GENOMIC DNA]</scope>
    <source>
        <strain evidence="6">CECT 8649</strain>
    </source>
</reference>
<dbReference type="SUPFAM" id="SSF56801">
    <property type="entry name" value="Acetyl-CoA synthetase-like"/>
    <property type="match status" value="1"/>
</dbReference>
<organism evidence="5 6">
    <name type="scientific">Pelagimonas phthalicica</name>
    <dbReference type="NCBI Taxonomy" id="1037362"/>
    <lineage>
        <taxon>Bacteria</taxon>
        <taxon>Pseudomonadati</taxon>
        <taxon>Pseudomonadota</taxon>
        <taxon>Alphaproteobacteria</taxon>
        <taxon>Rhodobacterales</taxon>
        <taxon>Roseobacteraceae</taxon>
        <taxon>Pelagimonas</taxon>
    </lineage>
</organism>
<dbReference type="EC" id="6.2.1.1" evidence="5"/>
<dbReference type="GO" id="GO:0050218">
    <property type="term" value="F:propionate-CoA ligase activity"/>
    <property type="evidence" value="ECO:0007669"/>
    <property type="project" value="TreeGrafter"/>
</dbReference>